<accession>A0AAD6ZV71</accession>
<feature type="chain" id="PRO_5042106749" description="Glucose-methanol-choline oxidoreductase N-terminal domain-containing protein" evidence="6">
    <location>
        <begin position="23"/>
        <end position="617"/>
    </location>
</feature>
<feature type="binding site" evidence="5">
    <location>
        <begin position="125"/>
        <end position="128"/>
    </location>
    <ligand>
        <name>FAD</name>
        <dbReference type="ChEBI" id="CHEBI:57692"/>
    </ligand>
</feature>
<evidence type="ECO:0000256" key="4">
    <source>
        <dbReference type="ARBA" id="ARBA00022827"/>
    </source>
</evidence>
<evidence type="ECO:0000259" key="7">
    <source>
        <dbReference type="Pfam" id="PF00732"/>
    </source>
</evidence>
<dbReference type="Pfam" id="PF05199">
    <property type="entry name" value="GMC_oxred_C"/>
    <property type="match status" value="1"/>
</dbReference>
<feature type="domain" description="Glucose-methanol-choline oxidoreductase N-terminal" evidence="7">
    <location>
        <begin position="110"/>
        <end position="362"/>
    </location>
</feature>
<feature type="domain" description="Glucose-methanol-choline oxidoreductase C-terminal" evidence="8">
    <location>
        <begin position="463"/>
        <end position="595"/>
    </location>
</feature>
<dbReference type="Gene3D" id="3.50.50.60">
    <property type="entry name" value="FAD/NAD(P)-binding domain"/>
    <property type="match status" value="1"/>
</dbReference>
<comment type="similarity">
    <text evidence="2">Belongs to the GMC oxidoreductase family.</text>
</comment>
<sequence length="617" mass="67907">MATRSFQTLFTLVSLSIHVLQALSLPACPPRSDAEFDFVVVGAGVGGGPVAARLAESGFSVLVVDAGHDVVNVNTTIPFYFFRAISDPQLELNYTYAEYSPGAKFPRDDSWYPRARAVGGSTVHNAMVNNIAVTGGDFDNLATMFDDPTWSYENMRSYFKRIEHNLDLDKSNPDHGFHGWLKTSLNPMSILANPEFADPQLQDIINTLVTSGSAVDDINSVANNAAVGVAIPQYTIDEHHNRSSIRDHLLHVKERHGKLHFSLDTLATKVLLCENESEGSPTAYGVEIAPGAALAVASNFNGKHHLRTRTITVRHEVIISAGVFQSPQLLMLSGIGDWEQLSEHGIKPIVHLPGVGTNLQDHDEVSNIWTLKKNHTLFDGCTALYTPEDDPCLKFWIESDHQNLYSLGVASVVMMSRSSPDLPEPDIMIYWMLGYFPGFSYGFQDELADTHNALNAIVLKAHPSTRGVVKLTGNHPQDPLQIEKHHFEAPGGQEDIASIREAIKVARSIVEHPNITQHVEAQVFPYPEQQIDDHILEHVFGHHACCTNPMGTADDPNAVLDGNFKVRGVENLRVVDISSWPNIPGWFVTTPTYMISEKAADVIIAAAHRRGGNMVQD</sequence>
<evidence type="ECO:0000256" key="2">
    <source>
        <dbReference type="ARBA" id="ARBA00010790"/>
    </source>
</evidence>
<dbReference type="PANTHER" id="PTHR11552:SF147">
    <property type="entry name" value="CHOLINE DEHYDROGENASE, MITOCHONDRIAL"/>
    <property type="match status" value="1"/>
</dbReference>
<dbReference type="GO" id="GO:0016614">
    <property type="term" value="F:oxidoreductase activity, acting on CH-OH group of donors"/>
    <property type="evidence" value="ECO:0007669"/>
    <property type="project" value="InterPro"/>
</dbReference>
<dbReference type="SUPFAM" id="SSF51905">
    <property type="entry name" value="FAD/NAD(P)-binding domain"/>
    <property type="match status" value="1"/>
</dbReference>
<dbReference type="Pfam" id="PF00732">
    <property type="entry name" value="GMC_oxred_N"/>
    <property type="match status" value="1"/>
</dbReference>
<feature type="signal peptide" evidence="6">
    <location>
        <begin position="1"/>
        <end position="22"/>
    </location>
</feature>
<comment type="caution">
    <text evidence="9">The sequence shown here is derived from an EMBL/GenBank/DDBJ whole genome shotgun (WGS) entry which is preliminary data.</text>
</comment>
<dbReference type="EMBL" id="JARIHO010000026">
    <property type="protein sequence ID" value="KAJ7340799.1"/>
    <property type="molecule type" value="Genomic_DNA"/>
</dbReference>
<evidence type="ECO:0000259" key="8">
    <source>
        <dbReference type="Pfam" id="PF05199"/>
    </source>
</evidence>
<dbReference type="PIRSF" id="PIRSF000137">
    <property type="entry name" value="Alcohol_oxidase"/>
    <property type="match status" value="1"/>
</dbReference>
<keyword evidence="3" id="KW-0285">Flavoprotein</keyword>
<evidence type="ECO:0008006" key="11">
    <source>
        <dbReference type="Google" id="ProtNLM"/>
    </source>
</evidence>
<dbReference type="InterPro" id="IPR007867">
    <property type="entry name" value="GMC_OxRtase_C"/>
</dbReference>
<dbReference type="Proteomes" id="UP001218218">
    <property type="component" value="Unassembled WGS sequence"/>
</dbReference>
<keyword evidence="4 5" id="KW-0274">FAD</keyword>
<keyword evidence="6" id="KW-0732">Signal</keyword>
<evidence type="ECO:0000256" key="5">
    <source>
        <dbReference type="PIRSR" id="PIRSR000137-2"/>
    </source>
</evidence>
<dbReference type="Gene3D" id="3.30.560.10">
    <property type="entry name" value="Glucose Oxidase, domain 3"/>
    <property type="match status" value="1"/>
</dbReference>
<gene>
    <name evidence="9" type="ORF">DFH08DRAFT_938599</name>
</gene>
<dbReference type="InterPro" id="IPR000172">
    <property type="entry name" value="GMC_OxRdtase_N"/>
</dbReference>
<evidence type="ECO:0000256" key="1">
    <source>
        <dbReference type="ARBA" id="ARBA00001974"/>
    </source>
</evidence>
<evidence type="ECO:0000256" key="6">
    <source>
        <dbReference type="SAM" id="SignalP"/>
    </source>
</evidence>
<dbReference type="GO" id="GO:0050660">
    <property type="term" value="F:flavin adenine dinucleotide binding"/>
    <property type="evidence" value="ECO:0007669"/>
    <property type="project" value="InterPro"/>
</dbReference>
<proteinExistence type="inferred from homology"/>
<dbReference type="InterPro" id="IPR012132">
    <property type="entry name" value="GMC_OxRdtase"/>
</dbReference>
<comment type="cofactor">
    <cofactor evidence="1 5">
        <name>FAD</name>
        <dbReference type="ChEBI" id="CHEBI:57692"/>
    </cofactor>
</comment>
<evidence type="ECO:0000256" key="3">
    <source>
        <dbReference type="ARBA" id="ARBA00022630"/>
    </source>
</evidence>
<keyword evidence="10" id="KW-1185">Reference proteome</keyword>
<reference evidence="9" key="1">
    <citation type="submission" date="2023-03" db="EMBL/GenBank/DDBJ databases">
        <title>Massive genome expansion in bonnet fungi (Mycena s.s.) driven by repeated elements and novel gene families across ecological guilds.</title>
        <authorList>
            <consortium name="Lawrence Berkeley National Laboratory"/>
            <person name="Harder C.B."/>
            <person name="Miyauchi S."/>
            <person name="Viragh M."/>
            <person name="Kuo A."/>
            <person name="Thoen E."/>
            <person name="Andreopoulos B."/>
            <person name="Lu D."/>
            <person name="Skrede I."/>
            <person name="Drula E."/>
            <person name="Henrissat B."/>
            <person name="Morin E."/>
            <person name="Kohler A."/>
            <person name="Barry K."/>
            <person name="LaButti K."/>
            <person name="Morin E."/>
            <person name="Salamov A."/>
            <person name="Lipzen A."/>
            <person name="Mereny Z."/>
            <person name="Hegedus B."/>
            <person name="Baldrian P."/>
            <person name="Stursova M."/>
            <person name="Weitz H."/>
            <person name="Taylor A."/>
            <person name="Grigoriev I.V."/>
            <person name="Nagy L.G."/>
            <person name="Martin F."/>
            <person name="Kauserud H."/>
        </authorList>
    </citation>
    <scope>NUCLEOTIDE SEQUENCE</scope>
    <source>
        <strain evidence="9">CBHHK002</strain>
    </source>
</reference>
<evidence type="ECO:0000313" key="9">
    <source>
        <dbReference type="EMBL" id="KAJ7340799.1"/>
    </source>
</evidence>
<dbReference type="SUPFAM" id="SSF54373">
    <property type="entry name" value="FAD-linked reductases, C-terminal domain"/>
    <property type="match status" value="1"/>
</dbReference>
<organism evidence="9 10">
    <name type="scientific">Mycena albidolilacea</name>
    <dbReference type="NCBI Taxonomy" id="1033008"/>
    <lineage>
        <taxon>Eukaryota</taxon>
        <taxon>Fungi</taxon>
        <taxon>Dikarya</taxon>
        <taxon>Basidiomycota</taxon>
        <taxon>Agaricomycotina</taxon>
        <taxon>Agaricomycetes</taxon>
        <taxon>Agaricomycetidae</taxon>
        <taxon>Agaricales</taxon>
        <taxon>Marasmiineae</taxon>
        <taxon>Mycenaceae</taxon>
        <taxon>Mycena</taxon>
    </lineage>
</organism>
<dbReference type="InterPro" id="IPR036188">
    <property type="entry name" value="FAD/NAD-bd_sf"/>
</dbReference>
<dbReference type="PANTHER" id="PTHR11552">
    <property type="entry name" value="GLUCOSE-METHANOL-CHOLINE GMC OXIDOREDUCTASE"/>
    <property type="match status" value="1"/>
</dbReference>
<protein>
    <recommendedName>
        <fullName evidence="11">Glucose-methanol-choline oxidoreductase N-terminal domain-containing protein</fullName>
    </recommendedName>
</protein>
<name>A0AAD6ZV71_9AGAR</name>
<evidence type="ECO:0000313" key="10">
    <source>
        <dbReference type="Proteomes" id="UP001218218"/>
    </source>
</evidence>
<dbReference type="AlphaFoldDB" id="A0AAD6ZV71"/>